<dbReference type="PROSITE" id="PS50005">
    <property type="entry name" value="TPR"/>
    <property type="match status" value="2"/>
</dbReference>
<dbReference type="Pfam" id="PF13424">
    <property type="entry name" value="TPR_12"/>
    <property type="match status" value="1"/>
</dbReference>
<evidence type="ECO:0000313" key="2">
    <source>
        <dbReference type="EMBL" id="KAL3274086.1"/>
    </source>
</evidence>
<name>A0ABD2N5S1_9CUCU</name>
<keyword evidence="1" id="KW-0802">TPR repeat</keyword>
<sequence>MKMVSSPLSLYQICLNVTVEDSIKGCRLCEKDLKFLPNNILFDFYYKLFLENHLCLLGRELGDLEIFNRLLSVKSKRTKFLKCFQSLLDHGNKTTNISEILINQYSKYLKKIDVNSNYIDFGLKLGGFLNEGGWYPNCIKVLNIAEELCKRHPRTELILKKLLDCYHKRIHAEVCYKEFKAADHTYELAQKVVSELVDLGSSPNLAAIYSNFSTLYYMKSEYDEALEWSKKALRLLSHDLPVRIIIEVLRQASKSCIVKRWFNQAGFLIRQALSLASDLYAIDHHPHYADTLTDYGFYLLNYDSTEDSLKVYEKSLAIRKEIFLKNNINVALAHEDLAYVLYVHEYSSGSFSSASENAEKALKIMRKILPPDHLLISSAKRVKALILEEVALDMRRFGDLENIRRQNEYLRESEELHKEALASSFKTFGEKNVLTAKQYGNLGRLYQSMTKFEEAERMHLKAIAIKAELLGESDYEVALSVGHLASLYNYQMGRYHDAEKLYKRSIEINVNLFGETYSGLEYDYRGITHVYMKLADTENVLLYKRKMREWKKLREQIRTEIKNEEVLPLQEIVDTFFKMC</sequence>
<feature type="repeat" description="TPR" evidence="1">
    <location>
        <begin position="436"/>
        <end position="469"/>
    </location>
</feature>
<feature type="repeat" description="TPR" evidence="1">
    <location>
        <begin position="206"/>
        <end position="239"/>
    </location>
</feature>
<evidence type="ECO:0000313" key="3">
    <source>
        <dbReference type="Proteomes" id="UP001516400"/>
    </source>
</evidence>
<dbReference type="SUPFAM" id="SSF48452">
    <property type="entry name" value="TPR-like"/>
    <property type="match status" value="2"/>
</dbReference>
<evidence type="ECO:0008006" key="4">
    <source>
        <dbReference type="Google" id="ProtNLM"/>
    </source>
</evidence>
<dbReference type="InterPro" id="IPR011990">
    <property type="entry name" value="TPR-like_helical_dom_sf"/>
</dbReference>
<dbReference type="InterPro" id="IPR019734">
    <property type="entry name" value="TPR_rpt"/>
</dbReference>
<protein>
    <recommendedName>
        <fullName evidence="4">Amyloid protein-binding protein 2</fullName>
    </recommendedName>
</protein>
<organism evidence="2 3">
    <name type="scientific">Cryptolaemus montrouzieri</name>
    <dbReference type="NCBI Taxonomy" id="559131"/>
    <lineage>
        <taxon>Eukaryota</taxon>
        <taxon>Metazoa</taxon>
        <taxon>Ecdysozoa</taxon>
        <taxon>Arthropoda</taxon>
        <taxon>Hexapoda</taxon>
        <taxon>Insecta</taxon>
        <taxon>Pterygota</taxon>
        <taxon>Neoptera</taxon>
        <taxon>Endopterygota</taxon>
        <taxon>Coleoptera</taxon>
        <taxon>Polyphaga</taxon>
        <taxon>Cucujiformia</taxon>
        <taxon>Coccinelloidea</taxon>
        <taxon>Coccinellidae</taxon>
        <taxon>Scymninae</taxon>
        <taxon>Scymnini</taxon>
        <taxon>Cryptolaemus</taxon>
    </lineage>
</organism>
<reference evidence="2 3" key="1">
    <citation type="journal article" date="2021" name="BMC Biol.">
        <title>Horizontally acquired antibacterial genes associated with adaptive radiation of ladybird beetles.</title>
        <authorList>
            <person name="Li H.S."/>
            <person name="Tang X.F."/>
            <person name="Huang Y.H."/>
            <person name="Xu Z.Y."/>
            <person name="Chen M.L."/>
            <person name="Du X.Y."/>
            <person name="Qiu B.Y."/>
            <person name="Chen P.T."/>
            <person name="Zhang W."/>
            <person name="Slipinski A."/>
            <person name="Escalona H.E."/>
            <person name="Waterhouse R.M."/>
            <person name="Zwick A."/>
            <person name="Pang H."/>
        </authorList>
    </citation>
    <scope>NUCLEOTIDE SEQUENCE [LARGE SCALE GENOMIC DNA]</scope>
    <source>
        <strain evidence="2">SYSU2018</strain>
    </source>
</reference>
<keyword evidence="3" id="KW-1185">Reference proteome</keyword>
<accession>A0ABD2N5S1</accession>
<gene>
    <name evidence="2" type="ORF">HHI36_015503</name>
</gene>
<dbReference type="Gene3D" id="1.25.40.10">
    <property type="entry name" value="Tetratricopeptide repeat domain"/>
    <property type="match status" value="3"/>
</dbReference>
<dbReference type="SMART" id="SM00028">
    <property type="entry name" value="TPR"/>
    <property type="match status" value="4"/>
</dbReference>
<dbReference type="InterPro" id="IPR042476">
    <property type="entry name" value="APPBP2"/>
</dbReference>
<proteinExistence type="predicted"/>
<dbReference type="Proteomes" id="UP001516400">
    <property type="component" value="Unassembled WGS sequence"/>
</dbReference>
<dbReference type="PANTHER" id="PTHR46575">
    <property type="entry name" value="AMYLOID PROTEIN-BINDING PROTEIN 2"/>
    <property type="match status" value="1"/>
</dbReference>
<dbReference type="Pfam" id="PF13374">
    <property type="entry name" value="TPR_10"/>
    <property type="match status" value="2"/>
</dbReference>
<comment type="caution">
    <text evidence="2">The sequence shown here is derived from an EMBL/GenBank/DDBJ whole genome shotgun (WGS) entry which is preliminary data.</text>
</comment>
<dbReference type="PANTHER" id="PTHR46575:SF1">
    <property type="entry name" value="AMYLOID PROTEIN-BINDING PROTEIN 2"/>
    <property type="match status" value="1"/>
</dbReference>
<evidence type="ECO:0000256" key="1">
    <source>
        <dbReference type="PROSITE-ProRule" id="PRU00339"/>
    </source>
</evidence>
<dbReference type="AlphaFoldDB" id="A0ABD2N5S1"/>
<dbReference type="EMBL" id="JABFTP020000062">
    <property type="protein sequence ID" value="KAL3274086.1"/>
    <property type="molecule type" value="Genomic_DNA"/>
</dbReference>